<dbReference type="PANTHER" id="PTHR23389:SF9">
    <property type="entry name" value="DNA LIGASE"/>
    <property type="match status" value="1"/>
</dbReference>
<dbReference type="GO" id="GO:0046872">
    <property type="term" value="F:metal ion binding"/>
    <property type="evidence" value="ECO:0007669"/>
    <property type="project" value="UniProtKB-KW"/>
</dbReference>
<comment type="cofactor">
    <cofactor evidence="11">
        <name>Mg(2+)</name>
        <dbReference type="ChEBI" id="CHEBI:18420"/>
    </cofactor>
    <cofactor evidence="11">
        <name>Mn(2+)</name>
        <dbReference type="ChEBI" id="CHEBI:29035"/>
    </cofactor>
</comment>
<feature type="domain" description="Helix-hairpin-helix DNA-binding motif class 1" evidence="12">
    <location>
        <begin position="512"/>
        <end position="531"/>
    </location>
</feature>
<dbReference type="EMBL" id="CP011787">
    <property type="protein sequence ID" value="AKZ65676.1"/>
    <property type="molecule type" value="Genomic_DNA"/>
</dbReference>
<dbReference type="InterPro" id="IPR012340">
    <property type="entry name" value="NA-bd_OB-fold"/>
</dbReference>
<dbReference type="PROSITE" id="PS01055">
    <property type="entry name" value="DNA_LIGASE_N1"/>
    <property type="match status" value="1"/>
</dbReference>
<keyword evidence="3 11" id="KW-0235">DNA replication</keyword>
<dbReference type="InterPro" id="IPR010994">
    <property type="entry name" value="RuvA_2-like"/>
</dbReference>
<feature type="domain" description="Helix-hairpin-helix DNA-binding motif class 1" evidence="12">
    <location>
        <begin position="544"/>
        <end position="563"/>
    </location>
</feature>
<dbReference type="InterPro" id="IPR018239">
    <property type="entry name" value="DNA_ligase_AS"/>
</dbReference>
<feature type="binding site" evidence="11">
    <location>
        <position position="113"/>
    </location>
    <ligand>
        <name>NAD(+)</name>
        <dbReference type="ChEBI" id="CHEBI:57540"/>
    </ligand>
</feature>
<dbReference type="SUPFAM" id="SSF50249">
    <property type="entry name" value="Nucleic acid-binding proteins"/>
    <property type="match status" value="1"/>
</dbReference>
<feature type="binding site" evidence="11">
    <location>
        <position position="410"/>
    </location>
    <ligand>
        <name>Zn(2+)</name>
        <dbReference type="ChEBI" id="CHEBI:29105"/>
    </ligand>
</feature>
<feature type="binding site" evidence="11">
    <location>
        <position position="136"/>
    </location>
    <ligand>
        <name>NAD(+)</name>
        <dbReference type="ChEBI" id="CHEBI:57540"/>
    </ligand>
</feature>
<evidence type="ECO:0000256" key="8">
    <source>
        <dbReference type="ARBA" id="ARBA00023027"/>
    </source>
</evidence>
<evidence type="ECO:0000256" key="2">
    <source>
        <dbReference type="ARBA" id="ARBA00022598"/>
    </source>
</evidence>
<dbReference type="Pfam" id="PF03120">
    <property type="entry name" value="OB_DNA_ligase"/>
    <property type="match status" value="1"/>
</dbReference>
<dbReference type="FunFam" id="1.10.150.20:FF:000007">
    <property type="entry name" value="DNA ligase"/>
    <property type="match status" value="1"/>
</dbReference>
<dbReference type="KEGG" id="bcig:AB162_048"/>
<dbReference type="GO" id="GO:0005829">
    <property type="term" value="C:cytosol"/>
    <property type="evidence" value="ECO:0007669"/>
    <property type="project" value="TreeGrafter"/>
</dbReference>
<feature type="binding site" evidence="11">
    <location>
        <position position="413"/>
    </location>
    <ligand>
        <name>Zn(2+)</name>
        <dbReference type="ChEBI" id="CHEBI:29105"/>
    </ligand>
</feature>
<keyword evidence="2 11" id="KW-0436">Ligase</keyword>
<dbReference type="CDD" id="cd00114">
    <property type="entry name" value="LIGANc"/>
    <property type="match status" value="1"/>
</dbReference>
<dbReference type="PIRSF" id="PIRSF001604">
    <property type="entry name" value="LigA"/>
    <property type="match status" value="1"/>
</dbReference>
<dbReference type="GO" id="GO:0003911">
    <property type="term" value="F:DNA ligase (NAD+) activity"/>
    <property type="evidence" value="ECO:0007669"/>
    <property type="project" value="UniProtKB-UniRule"/>
</dbReference>
<dbReference type="SMART" id="SM00278">
    <property type="entry name" value="HhH1"/>
    <property type="match status" value="4"/>
</dbReference>
<evidence type="ECO:0000256" key="7">
    <source>
        <dbReference type="ARBA" id="ARBA00022842"/>
    </source>
</evidence>
<organism evidence="14 15">
    <name type="scientific">Candidatus Palibaumannia cicadellinicola</name>
    <dbReference type="NCBI Taxonomy" id="186490"/>
    <lineage>
        <taxon>Bacteria</taxon>
        <taxon>Pseudomonadati</taxon>
        <taxon>Pseudomonadota</taxon>
        <taxon>Gammaproteobacteria</taxon>
        <taxon>Candidatus Palibaumannia</taxon>
    </lineage>
</organism>
<evidence type="ECO:0000256" key="4">
    <source>
        <dbReference type="ARBA" id="ARBA00022723"/>
    </source>
</evidence>
<dbReference type="Gene3D" id="3.30.470.30">
    <property type="entry name" value="DNA ligase/mRNA capping enzyme"/>
    <property type="match status" value="1"/>
</dbReference>
<dbReference type="InterPro" id="IPR001679">
    <property type="entry name" value="DNA_ligase"/>
</dbReference>
<dbReference type="Pfam" id="PF12826">
    <property type="entry name" value="HHH_2"/>
    <property type="match status" value="1"/>
</dbReference>
<evidence type="ECO:0000256" key="10">
    <source>
        <dbReference type="ARBA" id="ARBA00034005"/>
    </source>
</evidence>
<dbReference type="InterPro" id="IPR041663">
    <property type="entry name" value="DisA/LigA_HHH"/>
</dbReference>
<proteinExistence type="inferred from homology"/>
<keyword evidence="15" id="KW-1185">Reference proteome</keyword>
<dbReference type="Pfam" id="PF14520">
    <property type="entry name" value="HHH_5"/>
    <property type="match status" value="1"/>
</dbReference>
<comment type="similarity">
    <text evidence="11">Belongs to the NAD-dependent DNA ligase family. LigA subfamily.</text>
</comment>
<keyword evidence="9 11" id="KW-0234">DNA repair</keyword>
<dbReference type="OrthoDB" id="9759736at2"/>
<gene>
    <name evidence="11 14" type="primary">ligA</name>
    <name evidence="14" type="ORF">AB162_048</name>
</gene>
<dbReference type="SUPFAM" id="SSF47781">
    <property type="entry name" value="RuvA domain 2-like"/>
    <property type="match status" value="1"/>
</dbReference>
<feature type="binding site" evidence="11">
    <location>
        <begin position="32"/>
        <end position="36"/>
    </location>
    <ligand>
        <name>NAD(+)</name>
        <dbReference type="ChEBI" id="CHEBI:57540"/>
    </ligand>
</feature>
<dbReference type="HAMAP" id="MF_01588">
    <property type="entry name" value="DNA_ligase_A"/>
    <property type="match status" value="1"/>
</dbReference>
<dbReference type="Gene3D" id="1.10.150.20">
    <property type="entry name" value="5' to 3' exonuclease, C-terminal subdomain"/>
    <property type="match status" value="2"/>
</dbReference>
<dbReference type="SMART" id="SM00532">
    <property type="entry name" value="LIGANc"/>
    <property type="match status" value="1"/>
</dbReference>
<keyword evidence="7 11" id="KW-0460">Magnesium</keyword>
<dbReference type="FunFam" id="3.30.470.30:FF:000001">
    <property type="entry name" value="DNA ligase"/>
    <property type="match status" value="1"/>
</dbReference>
<evidence type="ECO:0000256" key="5">
    <source>
        <dbReference type="ARBA" id="ARBA00022763"/>
    </source>
</evidence>
<comment type="caution">
    <text evidence="11">Lacks conserved residue(s) required for the propagation of feature annotation.</text>
</comment>
<evidence type="ECO:0000256" key="3">
    <source>
        <dbReference type="ARBA" id="ARBA00022705"/>
    </source>
</evidence>
<keyword evidence="8 11" id="KW-0520">NAD</keyword>
<feature type="binding site" evidence="11">
    <location>
        <position position="174"/>
    </location>
    <ligand>
        <name>NAD(+)</name>
        <dbReference type="ChEBI" id="CHEBI:57540"/>
    </ligand>
</feature>
<sequence>MENIEQKIKKLREQLRDWDLFYYVENFPKVSDVEYDVVMMQLRELETQYPELITADSPTQSVGGKVQNSFSKVRHKVPMLSLDHIFEDDSLLAFDTRVREKLKYYDSINYCCELKLDGLAVSLLYKNGELILAATRGDGTIGENVTKNVRTIPTIPLRLKDDGNIPNLIEIRGEIVMSKANFLRINETAKKEKGKVFANPRNAAAGSLRQIDPTITANRSLNCFCYGVGLIDKETLPTSHWELLQQFKKWGLPVSNIICLCTGYNEIIKFYRHIHNTRHLLDFNIDGIVIKVDSLLQQQQLGFITRAPRWAIAYKLPAKEKLTIVKNVEFTVSRNGTITPVARLEPVLFSGTSVSNASLHNLNEIKRLGLMIGDTVVIRRAGHVIPQIVNIVMAQRYTKKTSPIIFPKLCPVCGSKLEKEKNTISCIAGLVCDAQRKEKLKHFISRKALNVNGIGNKIIDQLVDRQLVQTTADLFRLNQDKLTSLDRIGHKSAQKLLDALESAKRTTFARFIYALGIREVGETKAAYLADYYINISSLMVADITSLINVKDIGIIVATNVRNFFNQQDNIAVINDLLSPQIGLKW</sequence>
<keyword evidence="11" id="KW-0464">Manganese</keyword>
<dbReference type="SUPFAM" id="SSF56091">
    <property type="entry name" value="DNA ligase/mRNA capping enzyme, catalytic domain"/>
    <property type="match status" value="1"/>
</dbReference>
<evidence type="ECO:0000256" key="6">
    <source>
        <dbReference type="ARBA" id="ARBA00022833"/>
    </source>
</evidence>
<evidence type="ECO:0000256" key="11">
    <source>
        <dbReference type="HAMAP-Rule" id="MF_01588"/>
    </source>
</evidence>
<feature type="binding site" evidence="11">
    <location>
        <position position="291"/>
    </location>
    <ligand>
        <name>NAD(+)</name>
        <dbReference type="ChEBI" id="CHEBI:57540"/>
    </ligand>
</feature>
<evidence type="ECO:0000313" key="14">
    <source>
        <dbReference type="EMBL" id="AKZ65676.1"/>
    </source>
</evidence>
<dbReference type="InterPro" id="IPR013839">
    <property type="entry name" value="DNAligase_adenylation"/>
</dbReference>
<dbReference type="Gene3D" id="6.20.10.30">
    <property type="match status" value="1"/>
</dbReference>
<feature type="binding site" evidence="11">
    <location>
        <position position="315"/>
    </location>
    <ligand>
        <name>NAD(+)</name>
        <dbReference type="ChEBI" id="CHEBI:57540"/>
    </ligand>
</feature>
<keyword evidence="5 11" id="KW-0227">DNA damage</keyword>
<dbReference type="EC" id="6.5.1.2" evidence="11"/>
<keyword evidence="4 11" id="KW-0479">Metal-binding</keyword>
<dbReference type="Proteomes" id="UP000056466">
    <property type="component" value="Chromosome"/>
</dbReference>
<feature type="domain" description="Helix-hairpin-helix DNA-binding motif class 1" evidence="12">
    <location>
        <begin position="480"/>
        <end position="499"/>
    </location>
</feature>
<feature type="binding site" evidence="11">
    <location>
        <begin position="81"/>
        <end position="82"/>
    </location>
    <ligand>
        <name>NAD(+)</name>
        <dbReference type="ChEBI" id="CHEBI:57540"/>
    </ligand>
</feature>
<evidence type="ECO:0000259" key="12">
    <source>
        <dbReference type="SMART" id="SM00278"/>
    </source>
</evidence>
<dbReference type="GO" id="GO:0006260">
    <property type="term" value="P:DNA replication"/>
    <property type="evidence" value="ECO:0007669"/>
    <property type="project" value="UniProtKB-KW"/>
</dbReference>
<comment type="function">
    <text evidence="1 11">DNA ligase that catalyzes the formation of phosphodiester linkages between 5'-phosphoryl and 3'-hydroxyl groups in double-stranded DNA using NAD as a coenzyme and as the energy source for the reaction. It is essential for DNA replication and repair of damaged DNA.</text>
</comment>
<feature type="domain" description="NAD-dependent DNA ligase N-terminal" evidence="13">
    <location>
        <begin position="3"/>
        <end position="448"/>
    </location>
</feature>
<dbReference type="AlphaFoldDB" id="A0A0K2BJT2"/>
<dbReference type="GO" id="GO:0003677">
    <property type="term" value="F:DNA binding"/>
    <property type="evidence" value="ECO:0007669"/>
    <property type="project" value="InterPro"/>
</dbReference>
<dbReference type="PATRIC" id="fig|186490.8.peg.50"/>
<reference evidence="14 15" key="1">
    <citation type="submission" date="2015-06" db="EMBL/GenBank/DDBJ databases">
        <title>Lineage-specific patterns of genome deterioration in obligate symbionts.</title>
        <authorList>
            <person name="Bennett G.M."/>
            <person name="McCutcheon J.P."/>
            <person name="McDonald B.R."/>
            <person name="Moran N.A."/>
        </authorList>
    </citation>
    <scope>NUCLEOTIDE SEQUENCE [LARGE SCALE GENOMIC DNA]</scope>
    <source>
        <strain evidence="14 15">B-GSS</strain>
    </source>
</reference>
<dbReference type="Gene3D" id="1.10.287.610">
    <property type="entry name" value="Helix hairpin bin"/>
    <property type="match status" value="1"/>
</dbReference>
<evidence type="ECO:0000259" key="13">
    <source>
        <dbReference type="SMART" id="SM00532"/>
    </source>
</evidence>
<keyword evidence="6 11" id="KW-0862">Zinc</keyword>
<dbReference type="InterPro" id="IPR013840">
    <property type="entry name" value="DNAligase_N"/>
</dbReference>
<dbReference type="NCBIfam" id="NF005932">
    <property type="entry name" value="PRK07956.1"/>
    <property type="match status" value="1"/>
</dbReference>
<evidence type="ECO:0000256" key="9">
    <source>
        <dbReference type="ARBA" id="ARBA00023204"/>
    </source>
</evidence>
<accession>A0A0K2BJT2</accession>
<dbReference type="Gene3D" id="2.40.50.140">
    <property type="entry name" value="Nucleic acid-binding proteins"/>
    <property type="match status" value="1"/>
</dbReference>
<dbReference type="GO" id="GO:0006281">
    <property type="term" value="P:DNA repair"/>
    <property type="evidence" value="ECO:0007669"/>
    <property type="project" value="UniProtKB-KW"/>
</dbReference>
<feature type="domain" description="Helix-hairpin-helix DNA-binding motif class 1" evidence="12">
    <location>
        <begin position="446"/>
        <end position="465"/>
    </location>
</feature>
<evidence type="ECO:0000313" key="15">
    <source>
        <dbReference type="Proteomes" id="UP000056466"/>
    </source>
</evidence>
<dbReference type="InterPro" id="IPR004150">
    <property type="entry name" value="NAD_DNA_ligase_OB"/>
</dbReference>
<feature type="binding site" evidence="11">
    <location>
        <position position="432"/>
    </location>
    <ligand>
        <name>Zn(2+)</name>
        <dbReference type="ChEBI" id="CHEBI:29105"/>
    </ligand>
</feature>
<dbReference type="InterPro" id="IPR003583">
    <property type="entry name" value="Hlx-hairpin-Hlx_DNA-bd_motif"/>
</dbReference>
<dbReference type="Pfam" id="PF01653">
    <property type="entry name" value="DNA_ligase_aden"/>
    <property type="match status" value="1"/>
</dbReference>
<dbReference type="PANTHER" id="PTHR23389">
    <property type="entry name" value="CHROMOSOME TRANSMISSION FIDELITY FACTOR 18"/>
    <property type="match status" value="1"/>
</dbReference>
<dbReference type="RefSeq" id="WP_053096475.1">
    <property type="nucleotide sequence ID" value="NZ_CP011787.1"/>
</dbReference>
<protein>
    <recommendedName>
        <fullName evidence="11">DNA ligase</fullName>
        <ecNumber evidence="11">6.5.1.2</ecNumber>
    </recommendedName>
    <alternativeName>
        <fullName evidence="11">Polydeoxyribonucleotide synthase [NAD(+)]</fullName>
    </alternativeName>
</protein>
<dbReference type="NCBIfam" id="TIGR00575">
    <property type="entry name" value="dnlj"/>
    <property type="match status" value="1"/>
</dbReference>
<evidence type="ECO:0000256" key="1">
    <source>
        <dbReference type="ARBA" id="ARBA00004067"/>
    </source>
</evidence>
<comment type="catalytic activity">
    <reaction evidence="10 11">
        <text>NAD(+) + (deoxyribonucleotide)n-3'-hydroxyl + 5'-phospho-(deoxyribonucleotide)m = (deoxyribonucleotide)n+m + AMP + beta-nicotinamide D-nucleotide.</text>
        <dbReference type="EC" id="6.5.1.2"/>
    </reaction>
</comment>
<feature type="active site" description="N6-AMP-lysine intermediate" evidence="11">
    <location>
        <position position="115"/>
    </location>
</feature>
<name>A0A0K2BJT2_9GAMM</name>